<dbReference type="InterPro" id="IPR036291">
    <property type="entry name" value="NAD(P)-bd_dom_sf"/>
</dbReference>
<dbReference type="SUPFAM" id="SSF50129">
    <property type="entry name" value="GroES-like"/>
    <property type="match status" value="1"/>
</dbReference>
<evidence type="ECO:0000313" key="7">
    <source>
        <dbReference type="EMBL" id="OZS78137.1"/>
    </source>
</evidence>
<dbReference type="SMART" id="SM00829">
    <property type="entry name" value="PKS_ER"/>
    <property type="match status" value="1"/>
</dbReference>
<dbReference type="InterPro" id="IPR002328">
    <property type="entry name" value="ADH_Zn_CS"/>
</dbReference>
<dbReference type="InterPro" id="IPR013154">
    <property type="entry name" value="ADH-like_N"/>
</dbReference>
<dbReference type="PANTHER" id="PTHR42813">
    <property type="entry name" value="ZINC-TYPE ALCOHOL DEHYDROGENASE-LIKE"/>
    <property type="match status" value="1"/>
</dbReference>
<comment type="similarity">
    <text evidence="5">Belongs to the zinc-containing alcohol dehydrogenase family.</text>
</comment>
<keyword evidence="8" id="KW-1185">Reference proteome</keyword>
<dbReference type="Gene3D" id="3.40.50.720">
    <property type="entry name" value="NAD(P)-binding Rossmann-like Domain"/>
    <property type="match status" value="1"/>
</dbReference>
<evidence type="ECO:0000256" key="5">
    <source>
        <dbReference type="RuleBase" id="RU361277"/>
    </source>
</evidence>
<dbReference type="Pfam" id="PF00107">
    <property type="entry name" value="ADH_zinc_N"/>
    <property type="match status" value="1"/>
</dbReference>
<organism evidence="7 8">
    <name type="scientific">Tetzosporium hominis</name>
    <dbReference type="NCBI Taxonomy" id="2020506"/>
    <lineage>
        <taxon>Bacteria</taxon>
        <taxon>Bacillati</taxon>
        <taxon>Bacillota</taxon>
        <taxon>Bacilli</taxon>
        <taxon>Bacillales</taxon>
        <taxon>Caryophanaceae</taxon>
        <taxon>Tetzosporium</taxon>
    </lineage>
</organism>
<dbReference type="EMBL" id="NOKQ01000204">
    <property type="protein sequence ID" value="OZS78137.1"/>
    <property type="molecule type" value="Genomic_DNA"/>
</dbReference>
<dbReference type="Gene3D" id="3.90.180.10">
    <property type="entry name" value="Medium-chain alcohol dehydrogenases, catalytic domain"/>
    <property type="match status" value="1"/>
</dbReference>
<comment type="cofactor">
    <cofactor evidence="1 5">
        <name>Zn(2+)</name>
        <dbReference type="ChEBI" id="CHEBI:29105"/>
    </cofactor>
</comment>
<evidence type="ECO:0000256" key="1">
    <source>
        <dbReference type="ARBA" id="ARBA00001947"/>
    </source>
</evidence>
<dbReference type="PROSITE" id="PS00059">
    <property type="entry name" value="ADH_ZINC"/>
    <property type="match status" value="1"/>
</dbReference>
<proteinExistence type="inferred from homology"/>
<comment type="caution">
    <text evidence="7">The sequence shown here is derived from an EMBL/GenBank/DDBJ whole genome shotgun (WGS) entry which is preliminary data.</text>
</comment>
<keyword evidence="4" id="KW-0560">Oxidoreductase</keyword>
<evidence type="ECO:0000256" key="2">
    <source>
        <dbReference type="ARBA" id="ARBA00022723"/>
    </source>
</evidence>
<sequence>MKAVTFQGSKDVQVKEVADAKIEKSDDIVVKITTTAICGSDLHIYRGALPTRKGYVIGHEPMGIVEEVGPDVTSVKKGDRVVIPFNVACGDCFYCQHDMESQCDNTNDNPEIDSGGYFGFTERYGDWAGGQAEYLRVPFGNYLPFKIPESSELEDEALLFLSDVLPTAWWSVKNSGMKKGDTVTVLGCGPIGLMAQKFAWMLGAKRVIAIDHVPYRLQKAIQMNKVEAYNFDDFDHMGKHIREITNGGADIVIDCVGMDGKMSLADKAQQKLKLQGGTLSALDIGLEAVRKFGTIQMTGVYGSSYNNFPLGNIFERNVELKMGQAPVVHLMPMLYKKIEDGEFDPTEIITHRMSLDQAADAYELFHDHQDDSIKFVLKP</sequence>
<dbReference type="AlphaFoldDB" id="A0A264W511"/>
<dbReference type="Pfam" id="PF08240">
    <property type="entry name" value="ADH_N"/>
    <property type="match status" value="1"/>
</dbReference>
<name>A0A264W511_9BACL</name>
<dbReference type="InterPro" id="IPR013149">
    <property type="entry name" value="ADH-like_C"/>
</dbReference>
<feature type="domain" description="Enoyl reductase (ER)" evidence="6">
    <location>
        <begin position="8"/>
        <end position="377"/>
    </location>
</feature>
<reference evidence="7 8" key="1">
    <citation type="submission" date="2017-07" db="EMBL/GenBank/DDBJ databases">
        <title>Tetzosporium hominis gen.nov. sp.nov.</title>
        <authorList>
            <person name="Tetz G."/>
            <person name="Tetz V."/>
        </authorList>
    </citation>
    <scope>NUCLEOTIDE SEQUENCE [LARGE SCALE GENOMIC DNA]</scope>
    <source>
        <strain evidence="7 8">VT-49</strain>
    </source>
</reference>
<protein>
    <submittedName>
        <fullName evidence="7">Glutathione-dependent formaldehyde dehydrogenase</fullName>
    </submittedName>
</protein>
<dbReference type="CDD" id="cd08283">
    <property type="entry name" value="FDH_like_1"/>
    <property type="match status" value="1"/>
</dbReference>
<dbReference type="SUPFAM" id="SSF51735">
    <property type="entry name" value="NAD(P)-binding Rossmann-fold domains"/>
    <property type="match status" value="1"/>
</dbReference>
<dbReference type="InterPro" id="IPR011032">
    <property type="entry name" value="GroES-like_sf"/>
</dbReference>
<dbReference type="InterPro" id="IPR020843">
    <property type="entry name" value="ER"/>
</dbReference>
<evidence type="ECO:0000259" key="6">
    <source>
        <dbReference type="SMART" id="SM00829"/>
    </source>
</evidence>
<accession>A0A264W511</accession>
<evidence type="ECO:0000256" key="3">
    <source>
        <dbReference type="ARBA" id="ARBA00022833"/>
    </source>
</evidence>
<keyword evidence="2 5" id="KW-0479">Metal-binding</keyword>
<dbReference type="Proteomes" id="UP000217065">
    <property type="component" value="Unassembled WGS sequence"/>
</dbReference>
<dbReference type="PANTHER" id="PTHR42813:SF2">
    <property type="entry name" value="DEHYDROGENASE, ZINC-CONTAINING, PUTATIVE (AFU_ORTHOLOGUE AFUA_2G02810)-RELATED"/>
    <property type="match status" value="1"/>
</dbReference>
<evidence type="ECO:0000313" key="8">
    <source>
        <dbReference type="Proteomes" id="UP000217065"/>
    </source>
</evidence>
<dbReference type="GO" id="GO:0008270">
    <property type="term" value="F:zinc ion binding"/>
    <property type="evidence" value="ECO:0007669"/>
    <property type="project" value="InterPro"/>
</dbReference>
<evidence type="ECO:0000256" key="4">
    <source>
        <dbReference type="ARBA" id="ARBA00023002"/>
    </source>
</evidence>
<keyword evidence="3 5" id="KW-0862">Zinc</keyword>
<dbReference type="RefSeq" id="WP_094942794.1">
    <property type="nucleotide sequence ID" value="NZ_NOKQ01000204.1"/>
</dbReference>
<gene>
    <name evidence="7" type="ORF">CF394_07850</name>
</gene>
<dbReference type="GO" id="GO:0016491">
    <property type="term" value="F:oxidoreductase activity"/>
    <property type="evidence" value="ECO:0007669"/>
    <property type="project" value="UniProtKB-KW"/>
</dbReference>
<dbReference type="OrthoDB" id="9769198at2"/>